<proteinExistence type="predicted"/>
<comment type="caution">
    <text evidence="2">The sequence shown here is derived from an EMBL/GenBank/DDBJ whole genome shotgun (WGS) entry which is preliminary data.</text>
</comment>
<reference evidence="2" key="1">
    <citation type="journal article" date="2022" name="bioRxiv">
        <title>Sequencing and chromosome-scale assembly of the giantPleurodeles waltlgenome.</title>
        <authorList>
            <person name="Brown T."/>
            <person name="Elewa A."/>
            <person name="Iarovenko S."/>
            <person name="Subramanian E."/>
            <person name="Araus A.J."/>
            <person name="Petzold A."/>
            <person name="Susuki M."/>
            <person name="Suzuki K.-i.T."/>
            <person name="Hayashi T."/>
            <person name="Toyoda A."/>
            <person name="Oliveira C."/>
            <person name="Osipova E."/>
            <person name="Leigh N.D."/>
            <person name="Simon A."/>
            <person name="Yun M.H."/>
        </authorList>
    </citation>
    <scope>NUCLEOTIDE SEQUENCE</scope>
    <source>
        <strain evidence="2">20211129_DDA</strain>
        <tissue evidence="2">Liver</tissue>
    </source>
</reference>
<dbReference type="AlphaFoldDB" id="A0AAV7SLJ1"/>
<gene>
    <name evidence="2" type="ORF">NDU88_005410</name>
</gene>
<dbReference type="EMBL" id="JANPWB010000008">
    <property type="protein sequence ID" value="KAJ1164980.1"/>
    <property type="molecule type" value="Genomic_DNA"/>
</dbReference>
<keyword evidence="3" id="KW-1185">Reference proteome</keyword>
<evidence type="ECO:0000313" key="2">
    <source>
        <dbReference type="EMBL" id="KAJ1164980.1"/>
    </source>
</evidence>
<evidence type="ECO:0000256" key="1">
    <source>
        <dbReference type="SAM" id="MobiDB-lite"/>
    </source>
</evidence>
<dbReference type="Proteomes" id="UP001066276">
    <property type="component" value="Chromosome 4_2"/>
</dbReference>
<organism evidence="2 3">
    <name type="scientific">Pleurodeles waltl</name>
    <name type="common">Iberian ribbed newt</name>
    <dbReference type="NCBI Taxonomy" id="8319"/>
    <lineage>
        <taxon>Eukaryota</taxon>
        <taxon>Metazoa</taxon>
        <taxon>Chordata</taxon>
        <taxon>Craniata</taxon>
        <taxon>Vertebrata</taxon>
        <taxon>Euteleostomi</taxon>
        <taxon>Amphibia</taxon>
        <taxon>Batrachia</taxon>
        <taxon>Caudata</taxon>
        <taxon>Salamandroidea</taxon>
        <taxon>Salamandridae</taxon>
        <taxon>Pleurodelinae</taxon>
        <taxon>Pleurodeles</taxon>
    </lineage>
</organism>
<feature type="region of interest" description="Disordered" evidence="1">
    <location>
        <begin position="103"/>
        <end position="202"/>
    </location>
</feature>
<accession>A0AAV7SLJ1</accession>
<feature type="compositionally biased region" description="Polar residues" evidence="1">
    <location>
        <begin position="172"/>
        <end position="189"/>
    </location>
</feature>
<evidence type="ECO:0000313" key="3">
    <source>
        <dbReference type="Proteomes" id="UP001066276"/>
    </source>
</evidence>
<sequence length="202" mass="21435">MCFCRMWAAGAELRSAGSCGLKGRRCLDLQAGLLVSWAALRTCLVAPAARASASKPFRGEDPLGFARVAKELQEECPLLRGPPGPLIEVSGIPRVRGKLGGDGCASAQALENDTPPKERQGKRLKRERSPAPWTALRAPDQVGPTAKYHRGVKRPDRTGIKSPGPLLDRAAVTQSIHTHQHQPWAQQPGRSGGGSAAGTPCP</sequence>
<protein>
    <submittedName>
        <fullName evidence="2">Uncharacterized protein</fullName>
    </submittedName>
</protein>
<name>A0AAV7SLJ1_PLEWA</name>